<keyword evidence="2" id="KW-1185">Reference proteome</keyword>
<evidence type="ECO:0000313" key="2">
    <source>
        <dbReference type="Proteomes" id="UP000186922"/>
    </source>
</evidence>
<protein>
    <submittedName>
        <fullName evidence="1">Uncharacterized protein</fullName>
    </submittedName>
</protein>
<sequence length="158" mass="18226">MAHWMFKQMLVSEQPLQRRFSHPKKLDFLQEFFERHSRWLDKFSSIMIILEDGRKRVTRSFEEVLIGVRIEEAIPYRGVTQQRFWILFQCAHTRFVLSATDVDSYTIHPFKSPRKAIMLGSFLGATGTHGGIGGNTDARFPGGGTGARNTVFVHCYED</sequence>
<evidence type="ECO:0000313" key="1">
    <source>
        <dbReference type="EMBL" id="GAU99090.1"/>
    </source>
</evidence>
<dbReference type="EMBL" id="BDGG01000005">
    <property type="protein sequence ID" value="GAU99090.1"/>
    <property type="molecule type" value="Genomic_DNA"/>
</dbReference>
<name>A0A1D1VDW5_RAMVA</name>
<dbReference type="AlphaFoldDB" id="A0A1D1VDW5"/>
<comment type="caution">
    <text evidence="1">The sequence shown here is derived from an EMBL/GenBank/DDBJ whole genome shotgun (WGS) entry which is preliminary data.</text>
</comment>
<organism evidence="1 2">
    <name type="scientific">Ramazzottius varieornatus</name>
    <name type="common">Water bear</name>
    <name type="synonym">Tardigrade</name>
    <dbReference type="NCBI Taxonomy" id="947166"/>
    <lineage>
        <taxon>Eukaryota</taxon>
        <taxon>Metazoa</taxon>
        <taxon>Ecdysozoa</taxon>
        <taxon>Tardigrada</taxon>
        <taxon>Eutardigrada</taxon>
        <taxon>Parachela</taxon>
        <taxon>Hypsibioidea</taxon>
        <taxon>Ramazzottiidae</taxon>
        <taxon>Ramazzottius</taxon>
    </lineage>
</organism>
<reference evidence="1 2" key="1">
    <citation type="journal article" date="2016" name="Nat. Commun.">
        <title>Extremotolerant tardigrade genome and improved radiotolerance of human cultured cells by tardigrade-unique protein.</title>
        <authorList>
            <person name="Hashimoto T."/>
            <person name="Horikawa D.D."/>
            <person name="Saito Y."/>
            <person name="Kuwahara H."/>
            <person name="Kozuka-Hata H."/>
            <person name="Shin-I T."/>
            <person name="Minakuchi Y."/>
            <person name="Ohishi K."/>
            <person name="Motoyama A."/>
            <person name="Aizu T."/>
            <person name="Enomoto A."/>
            <person name="Kondo K."/>
            <person name="Tanaka S."/>
            <person name="Hara Y."/>
            <person name="Koshikawa S."/>
            <person name="Sagara H."/>
            <person name="Miura T."/>
            <person name="Yokobori S."/>
            <person name="Miyagawa K."/>
            <person name="Suzuki Y."/>
            <person name="Kubo T."/>
            <person name="Oyama M."/>
            <person name="Kohara Y."/>
            <person name="Fujiyama A."/>
            <person name="Arakawa K."/>
            <person name="Katayama T."/>
            <person name="Toyoda A."/>
            <person name="Kunieda T."/>
        </authorList>
    </citation>
    <scope>NUCLEOTIDE SEQUENCE [LARGE SCALE GENOMIC DNA]</scope>
    <source>
        <strain evidence="1 2">YOKOZUNA-1</strain>
    </source>
</reference>
<proteinExistence type="predicted"/>
<gene>
    <name evidence="1" type="primary">RvY_10134</name>
    <name evidence="1" type="synonym">RvY_10134.1</name>
    <name evidence="1" type="ORF">RvY_10134-1</name>
</gene>
<accession>A0A1D1VDW5</accession>
<dbReference type="Proteomes" id="UP000186922">
    <property type="component" value="Unassembled WGS sequence"/>
</dbReference>